<protein>
    <submittedName>
        <fullName evidence="1">Uncharacterized protein</fullName>
    </submittedName>
</protein>
<dbReference type="KEGG" id="bca:BCE_1435"/>
<dbReference type="EMBL" id="AE017194">
    <property type="protein sequence ID" value="AAS40364.1"/>
    <property type="molecule type" value="Genomic_DNA"/>
</dbReference>
<sequence length="36" mass="4293">MFIISRKMRKNIEVATYYTKTNNKQKINVGLILLLH</sequence>
<reference evidence="1 2" key="1">
    <citation type="journal article" date="2004" name="Nucleic Acids Res.">
        <title>The genome sequence of Bacillus cereus ATCC 10987 reveals metabolic adaptations and a large plasmid related to Bacillus anthracis pXO1.</title>
        <authorList>
            <person name="Rasko D.A."/>
            <person name="Ravel J."/>
            <person name="Okstad O.A."/>
            <person name="Helgason E."/>
            <person name="Cer R.Z."/>
            <person name="Jiang L."/>
            <person name="Shores K.A."/>
            <person name="Fouts D.E."/>
            <person name="Tourasse N.J."/>
            <person name="Angiuoli S.V."/>
            <person name="Kolonay J."/>
            <person name="Nelson W.C."/>
            <person name="Kolsto A.-B."/>
            <person name="Fraser C.M."/>
            <person name="Read T.D."/>
        </authorList>
    </citation>
    <scope>NUCLEOTIDE SEQUENCE [LARGE SCALE GENOMIC DNA]</scope>
    <source>
        <strain evidence="2">ATCC 10987 / NRS 248</strain>
    </source>
</reference>
<name>Q73BI3_BACC1</name>
<dbReference type="Proteomes" id="UP000002527">
    <property type="component" value="Chromosome"/>
</dbReference>
<proteinExistence type="predicted"/>
<gene>
    <name evidence="1" type="ordered locus">BCE_1435</name>
</gene>
<organism evidence="1 2">
    <name type="scientific">Bacillus cereus (strain ATCC 10987 / NRS 248)</name>
    <dbReference type="NCBI Taxonomy" id="222523"/>
    <lineage>
        <taxon>Bacteria</taxon>
        <taxon>Bacillati</taxon>
        <taxon>Bacillota</taxon>
        <taxon>Bacilli</taxon>
        <taxon>Bacillales</taxon>
        <taxon>Bacillaceae</taxon>
        <taxon>Bacillus</taxon>
        <taxon>Bacillus cereus group</taxon>
    </lineage>
</organism>
<evidence type="ECO:0000313" key="2">
    <source>
        <dbReference type="Proteomes" id="UP000002527"/>
    </source>
</evidence>
<evidence type="ECO:0000313" key="1">
    <source>
        <dbReference type="EMBL" id="AAS40364.1"/>
    </source>
</evidence>
<dbReference type="AlphaFoldDB" id="Q73BI3"/>
<dbReference type="HOGENOM" id="CLU_3354330_0_0_9"/>
<accession>Q73BI3</accession>